<dbReference type="RefSeq" id="WP_263503951.1">
    <property type="nucleotide sequence ID" value="NZ_CP089047.1"/>
</dbReference>
<dbReference type="Proteomes" id="UP001164081">
    <property type="component" value="Plasmid pRIVM_C010761_3"/>
</dbReference>
<proteinExistence type="predicted"/>
<accession>A0AA46SB18</accession>
<name>A0AA46SB18_9GAMM</name>
<dbReference type="AlphaFoldDB" id="A0AA46SB18"/>
<reference evidence="1" key="1">
    <citation type="journal article" date="2022" name="J Glob Antimicrob Resist">
        <title>Comparative analysis of IMP-4- and OXA-58-containing plasmids of three carbapenemase-producing Acinetobacter ursingii strains in the Netherlands.</title>
        <authorList>
            <person name="Hendrickx A.P.A."/>
            <person name="Schade R.P."/>
            <person name="Landman F."/>
            <person name="Bosch T."/>
            <person name="Schouls L.M."/>
            <person name="van Dijk K."/>
        </authorList>
    </citation>
    <scope>NUCLEOTIDE SEQUENCE</scope>
    <source>
        <strain evidence="1">RIVM_C010761</strain>
    </source>
</reference>
<organism evidence="1 2">
    <name type="scientific">Acinetobacter ursingii</name>
    <dbReference type="NCBI Taxonomy" id="108980"/>
    <lineage>
        <taxon>Bacteria</taxon>
        <taxon>Pseudomonadati</taxon>
        <taxon>Pseudomonadota</taxon>
        <taxon>Gammaproteobacteria</taxon>
        <taxon>Moraxellales</taxon>
        <taxon>Moraxellaceae</taxon>
        <taxon>Acinetobacter</taxon>
    </lineage>
</organism>
<protein>
    <submittedName>
        <fullName evidence="1">Uncharacterized protein</fullName>
    </submittedName>
</protein>
<evidence type="ECO:0000313" key="1">
    <source>
        <dbReference type="EMBL" id="UYF77400.1"/>
    </source>
</evidence>
<geneLocation type="plasmid" evidence="1 2">
    <name>pRIVM_C010761_3</name>
</geneLocation>
<evidence type="ECO:0000313" key="2">
    <source>
        <dbReference type="Proteomes" id="UP001164081"/>
    </source>
</evidence>
<sequence length="68" mass="7644">MNDARISHSDDGFLPSSEIMNDTARHGALKSVDTVAVSYTDHGINSGNGFRPITVYIRRWYSRRTVQC</sequence>
<dbReference type="EMBL" id="CP089047">
    <property type="protein sequence ID" value="UYF77400.1"/>
    <property type="molecule type" value="Genomic_DNA"/>
</dbReference>
<keyword evidence="1" id="KW-0614">Plasmid</keyword>
<gene>
    <name evidence="1" type="ORF">LSO58_18365</name>
</gene>